<reference evidence="2 3" key="1">
    <citation type="submission" date="2023-12" db="EMBL/GenBank/DDBJ databases">
        <title>Gut-associated functions are favored during microbiome assembly across C. elegans life.</title>
        <authorList>
            <person name="Zimmermann J."/>
        </authorList>
    </citation>
    <scope>NUCLEOTIDE SEQUENCE [LARGE SCALE GENOMIC DNA]</scope>
    <source>
        <strain evidence="2 3">JUb134</strain>
    </source>
</reference>
<dbReference type="Proteomes" id="UP001380365">
    <property type="component" value="Unassembled WGS sequence"/>
</dbReference>
<gene>
    <name evidence="2" type="ORF">WH159_14960</name>
</gene>
<comment type="caution">
    <text evidence="2">The sequence shown here is derived from an EMBL/GenBank/DDBJ whole genome shotgun (WGS) entry which is preliminary data.</text>
</comment>
<evidence type="ECO:0008006" key="4">
    <source>
        <dbReference type="Google" id="ProtNLM"/>
    </source>
</evidence>
<keyword evidence="1" id="KW-0732">Signal</keyword>
<sequence>MMRLVTTMGALACATLAASGGAAPQQLDIMSRAINAPSIGYGLYGTGYAAKVVKDGTVVGGQALRVTVAQPAAHAYDIGATASVTKPIRKGDALVVAVWMRAPKVAAGESLSLPFVGLIGPAPGYEQIVAGEAKAEAAWSLRSVRGTASQDYQAGQATVTLHLGAQKGVIDLGPVFVLDLGQKAS</sequence>
<dbReference type="InterPro" id="IPR008979">
    <property type="entry name" value="Galactose-bd-like_sf"/>
</dbReference>
<evidence type="ECO:0000313" key="3">
    <source>
        <dbReference type="Proteomes" id="UP001380365"/>
    </source>
</evidence>
<dbReference type="RefSeq" id="WP_132884480.1">
    <property type="nucleotide sequence ID" value="NZ_JBBGZA010000001.1"/>
</dbReference>
<accession>A0ABU8Q8G7</accession>
<dbReference type="SUPFAM" id="SSF49785">
    <property type="entry name" value="Galactose-binding domain-like"/>
    <property type="match status" value="1"/>
</dbReference>
<feature type="chain" id="PRO_5047299706" description="DUF3859 domain-containing protein" evidence="1">
    <location>
        <begin position="23"/>
        <end position="185"/>
    </location>
</feature>
<proteinExistence type="predicted"/>
<feature type="signal peptide" evidence="1">
    <location>
        <begin position="1"/>
        <end position="22"/>
    </location>
</feature>
<dbReference type="Gene3D" id="2.60.120.260">
    <property type="entry name" value="Galactose-binding domain-like"/>
    <property type="match status" value="1"/>
</dbReference>
<name>A0ABU8Q8G7_9SPHN</name>
<keyword evidence="3" id="KW-1185">Reference proteome</keyword>
<dbReference type="EMBL" id="JBBGZA010000001">
    <property type="protein sequence ID" value="MEJ5095829.1"/>
    <property type="molecule type" value="Genomic_DNA"/>
</dbReference>
<evidence type="ECO:0000256" key="1">
    <source>
        <dbReference type="SAM" id="SignalP"/>
    </source>
</evidence>
<organism evidence="2 3">
    <name type="scientific">Sphingomonas molluscorum</name>
    <dbReference type="NCBI Taxonomy" id="418184"/>
    <lineage>
        <taxon>Bacteria</taxon>
        <taxon>Pseudomonadati</taxon>
        <taxon>Pseudomonadota</taxon>
        <taxon>Alphaproteobacteria</taxon>
        <taxon>Sphingomonadales</taxon>
        <taxon>Sphingomonadaceae</taxon>
        <taxon>Sphingomonas</taxon>
    </lineage>
</organism>
<evidence type="ECO:0000313" key="2">
    <source>
        <dbReference type="EMBL" id="MEJ5095829.1"/>
    </source>
</evidence>
<protein>
    <recommendedName>
        <fullName evidence="4">DUF3859 domain-containing protein</fullName>
    </recommendedName>
</protein>